<keyword evidence="5" id="KW-0812">Transmembrane</keyword>
<evidence type="ECO:0000313" key="8">
    <source>
        <dbReference type="Proteomes" id="UP000606600"/>
    </source>
</evidence>
<feature type="domain" description="Histidine kinase" evidence="6">
    <location>
        <begin position="197"/>
        <end position="434"/>
    </location>
</feature>
<dbReference type="PANTHER" id="PTHR43065:SF42">
    <property type="entry name" value="TWO-COMPONENT SENSOR PPRA"/>
    <property type="match status" value="1"/>
</dbReference>
<dbReference type="SUPFAM" id="SSF47384">
    <property type="entry name" value="Homodimeric domain of signal transducing histidine kinase"/>
    <property type="match status" value="1"/>
</dbReference>
<dbReference type="EC" id="2.7.13.3" evidence="2"/>
<evidence type="ECO:0000256" key="3">
    <source>
        <dbReference type="ARBA" id="ARBA00022553"/>
    </source>
</evidence>
<keyword evidence="7" id="KW-0808">Transferase</keyword>
<sequence>MHIFLFIAIFLLLRRIIKVIKFTPLRARWSSVLNIASGVMWLVFYLNAQEVKEPYDMLVSVVFLAGVLYYFKKNPDFDMMRFYIESHYPLVIVTFIDVIAEIFFSDFVDKHEVIFVMAILLSFSWIFVRWASSKKQEEEFRAINQQNVILDKLVAERTAELTKQKDELQEAVKLLQTTQQQLIQSEKLASLGELTAGIAHEIQNPLNFVNNFSEVSMELIDEMGEELAKGDTEEVMAIANDIKQNLEKIRHHGKRADGIVKGMLQHSRSSSDVQEPTNVNNLADEYLRLAYHGLRAKDKSFNAELVTHFDDALPLIKIVPQDVGRVLLNMFNNAFYAVQQKQKKGIVGFKPTVEVSTVKIGQFLEIKVKDNGIGIPEEIKDKILQPFFTTKPTGQGTGLGLSLSYDIIVKAHGGQIDIDSVEGEFTAFIIKLPL</sequence>
<feature type="coiled-coil region" evidence="4">
    <location>
        <begin position="158"/>
        <end position="185"/>
    </location>
</feature>
<keyword evidence="3" id="KW-0597">Phosphoprotein</keyword>
<feature type="transmembrane region" description="Helical" evidence="5">
    <location>
        <begin position="113"/>
        <end position="131"/>
    </location>
</feature>
<reference evidence="7 8" key="1">
    <citation type="submission" date="2020-09" db="EMBL/GenBank/DDBJ databases">
        <title>Novel species of Mucilaginibacter isolated from a glacier on the Tibetan Plateau.</title>
        <authorList>
            <person name="Liu Q."/>
            <person name="Xin Y.-H."/>
        </authorList>
    </citation>
    <scope>NUCLEOTIDE SEQUENCE [LARGE SCALE GENOMIC DNA]</scope>
    <source>
        <strain evidence="7 8">ZT4R22</strain>
    </source>
</reference>
<dbReference type="SMART" id="SM00387">
    <property type="entry name" value="HATPase_c"/>
    <property type="match status" value="1"/>
</dbReference>
<dbReference type="InterPro" id="IPR036097">
    <property type="entry name" value="HisK_dim/P_sf"/>
</dbReference>
<protein>
    <recommendedName>
        <fullName evidence="2">histidine kinase</fullName>
        <ecNumber evidence="2">2.7.13.3</ecNumber>
    </recommendedName>
</protein>
<keyword evidence="8" id="KW-1185">Reference proteome</keyword>
<feature type="transmembrane region" description="Helical" evidence="5">
    <location>
        <begin position="28"/>
        <end position="48"/>
    </location>
</feature>
<dbReference type="PRINTS" id="PR00344">
    <property type="entry name" value="BCTRLSENSOR"/>
</dbReference>
<accession>A0ABR7WT75</accession>
<dbReference type="PANTHER" id="PTHR43065">
    <property type="entry name" value="SENSOR HISTIDINE KINASE"/>
    <property type="match status" value="1"/>
</dbReference>
<proteinExistence type="predicted"/>
<dbReference type="Gene3D" id="1.10.287.130">
    <property type="match status" value="1"/>
</dbReference>
<dbReference type="InterPro" id="IPR003661">
    <property type="entry name" value="HisK_dim/P_dom"/>
</dbReference>
<dbReference type="GO" id="GO:0016301">
    <property type="term" value="F:kinase activity"/>
    <property type="evidence" value="ECO:0007669"/>
    <property type="project" value="UniProtKB-KW"/>
</dbReference>
<dbReference type="InterPro" id="IPR036890">
    <property type="entry name" value="HATPase_C_sf"/>
</dbReference>
<comment type="catalytic activity">
    <reaction evidence="1">
        <text>ATP + protein L-histidine = ADP + protein N-phospho-L-histidine.</text>
        <dbReference type="EC" id="2.7.13.3"/>
    </reaction>
</comment>
<keyword evidence="5" id="KW-0472">Membrane</keyword>
<keyword evidence="5" id="KW-1133">Transmembrane helix</keyword>
<gene>
    <name evidence="7" type="ORF">IDJ77_11690</name>
</gene>
<organism evidence="7 8">
    <name type="scientific">Mucilaginibacter pankratovii</name>
    <dbReference type="NCBI Taxonomy" id="2772110"/>
    <lineage>
        <taxon>Bacteria</taxon>
        <taxon>Pseudomonadati</taxon>
        <taxon>Bacteroidota</taxon>
        <taxon>Sphingobacteriia</taxon>
        <taxon>Sphingobacteriales</taxon>
        <taxon>Sphingobacteriaceae</taxon>
        <taxon>Mucilaginibacter</taxon>
    </lineage>
</organism>
<dbReference type="EMBL" id="JACWMY010000005">
    <property type="protein sequence ID" value="MBD1364472.1"/>
    <property type="molecule type" value="Genomic_DNA"/>
</dbReference>
<feature type="transmembrane region" description="Helical" evidence="5">
    <location>
        <begin position="55"/>
        <end position="71"/>
    </location>
</feature>
<comment type="caution">
    <text evidence="7">The sequence shown here is derived from an EMBL/GenBank/DDBJ whole genome shotgun (WGS) entry which is preliminary data.</text>
</comment>
<dbReference type="Pfam" id="PF00512">
    <property type="entry name" value="HisKA"/>
    <property type="match status" value="1"/>
</dbReference>
<evidence type="ECO:0000256" key="4">
    <source>
        <dbReference type="SAM" id="Coils"/>
    </source>
</evidence>
<keyword evidence="7" id="KW-0418">Kinase</keyword>
<dbReference type="InterPro" id="IPR004358">
    <property type="entry name" value="Sig_transdc_His_kin-like_C"/>
</dbReference>
<dbReference type="CDD" id="cd00082">
    <property type="entry name" value="HisKA"/>
    <property type="match status" value="1"/>
</dbReference>
<feature type="transmembrane region" description="Helical" evidence="5">
    <location>
        <begin position="86"/>
        <end position="104"/>
    </location>
</feature>
<dbReference type="Pfam" id="PF02518">
    <property type="entry name" value="HATPase_c"/>
    <property type="match status" value="1"/>
</dbReference>
<dbReference type="InterPro" id="IPR005467">
    <property type="entry name" value="His_kinase_dom"/>
</dbReference>
<evidence type="ECO:0000259" key="6">
    <source>
        <dbReference type="PROSITE" id="PS50109"/>
    </source>
</evidence>
<dbReference type="SMART" id="SM00388">
    <property type="entry name" value="HisKA"/>
    <property type="match status" value="1"/>
</dbReference>
<evidence type="ECO:0000256" key="1">
    <source>
        <dbReference type="ARBA" id="ARBA00000085"/>
    </source>
</evidence>
<dbReference type="SUPFAM" id="SSF55874">
    <property type="entry name" value="ATPase domain of HSP90 chaperone/DNA topoisomerase II/histidine kinase"/>
    <property type="match status" value="1"/>
</dbReference>
<name>A0ABR7WT75_9SPHI</name>
<evidence type="ECO:0000313" key="7">
    <source>
        <dbReference type="EMBL" id="MBD1364472.1"/>
    </source>
</evidence>
<dbReference type="Gene3D" id="3.30.565.10">
    <property type="entry name" value="Histidine kinase-like ATPase, C-terminal domain"/>
    <property type="match status" value="1"/>
</dbReference>
<keyword evidence="4" id="KW-0175">Coiled coil</keyword>
<evidence type="ECO:0000256" key="5">
    <source>
        <dbReference type="SAM" id="Phobius"/>
    </source>
</evidence>
<dbReference type="PROSITE" id="PS50109">
    <property type="entry name" value="HIS_KIN"/>
    <property type="match status" value="1"/>
</dbReference>
<dbReference type="InterPro" id="IPR003594">
    <property type="entry name" value="HATPase_dom"/>
</dbReference>
<dbReference type="Proteomes" id="UP000606600">
    <property type="component" value="Unassembled WGS sequence"/>
</dbReference>
<evidence type="ECO:0000256" key="2">
    <source>
        <dbReference type="ARBA" id="ARBA00012438"/>
    </source>
</evidence>